<keyword evidence="6 7" id="KW-0067">ATP-binding</keyword>
<dbReference type="Gene3D" id="1.10.510.10">
    <property type="entry name" value="Transferase(Phosphotransferase) domain 1"/>
    <property type="match status" value="1"/>
</dbReference>
<dbReference type="SMART" id="SM00220">
    <property type="entry name" value="S_TKc"/>
    <property type="match status" value="1"/>
</dbReference>
<dbReference type="EC" id="2.7.11.1" evidence="1"/>
<name>A0A8J3Q5I8_9ACTN</name>
<dbReference type="EMBL" id="BONY01000011">
    <property type="protein sequence ID" value="GIH04230.1"/>
    <property type="molecule type" value="Genomic_DNA"/>
</dbReference>
<dbReference type="GO" id="GO:0004674">
    <property type="term" value="F:protein serine/threonine kinase activity"/>
    <property type="evidence" value="ECO:0007669"/>
    <property type="project" value="UniProtKB-KW"/>
</dbReference>
<dbReference type="Pfam" id="PF00069">
    <property type="entry name" value="Pkinase"/>
    <property type="match status" value="1"/>
</dbReference>
<protein>
    <recommendedName>
        <fullName evidence="1">non-specific serine/threonine protein kinase</fullName>
        <ecNumber evidence="1">2.7.11.1</ecNumber>
    </recommendedName>
</protein>
<keyword evidence="3" id="KW-0808">Transferase</keyword>
<dbReference type="PROSITE" id="PS00108">
    <property type="entry name" value="PROTEIN_KINASE_ST"/>
    <property type="match status" value="1"/>
</dbReference>
<dbReference type="InterPro" id="IPR017441">
    <property type="entry name" value="Protein_kinase_ATP_BS"/>
</dbReference>
<evidence type="ECO:0000313" key="10">
    <source>
        <dbReference type="Proteomes" id="UP000612899"/>
    </source>
</evidence>
<evidence type="ECO:0000256" key="5">
    <source>
        <dbReference type="ARBA" id="ARBA00022777"/>
    </source>
</evidence>
<gene>
    <name evidence="9" type="ORF">Rhe02_22970</name>
</gene>
<dbReference type="RefSeq" id="WP_239123676.1">
    <property type="nucleotide sequence ID" value="NZ_BONY01000011.1"/>
</dbReference>
<evidence type="ECO:0000256" key="1">
    <source>
        <dbReference type="ARBA" id="ARBA00012513"/>
    </source>
</evidence>
<dbReference type="AlphaFoldDB" id="A0A8J3Q5I8"/>
<evidence type="ECO:0000256" key="4">
    <source>
        <dbReference type="ARBA" id="ARBA00022741"/>
    </source>
</evidence>
<evidence type="ECO:0000256" key="2">
    <source>
        <dbReference type="ARBA" id="ARBA00022527"/>
    </source>
</evidence>
<dbReference type="InterPro" id="IPR011009">
    <property type="entry name" value="Kinase-like_dom_sf"/>
</dbReference>
<dbReference type="PANTHER" id="PTHR43289">
    <property type="entry name" value="MITOGEN-ACTIVATED PROTEIN KINASE KINASE KINASE 20-RELATED"/>
    <property type="match status" value="1"/>
</dbReference>
<keyword evidence="4 7" id="KW-0547">Nucleotide-binding</keyword>
<evidence type="ECO:0000259" key="8">
    <source>
        <dbReference type="PROSITE" id="PS50011"/>
    </source>
</evidence>
<keyword evidence="10" id="KW-1185">Reference proteome</keyword>
<dbReference type="InterPro" id="IPR000719">
    <property type="entry name" value="Prot_kinase_dom"/>
</dbReference>
<keyword evidence="2" id="KW-0723">Serine/threonine-protein kinase</keyword>
<evidence type="ECO:0000256" key="3">
    <source>
        <dbReference type="ARBA" id="ARBA00022679"/>
    </source>
</evidence>
<dbReference type="SUPFAM" id="SSF56112">
    <property type="entry name" value="Protein kinase-like (PK-like)"/>
    <property type="match status" value="1"/>
</dbReference>
<evidence type="ECO:0000313" key="9">
    <source>
        <dbReference type="EMBL" id="GIH04230.1"/>
    </source>
</evidence>
<evidence type="ECO:0000256" key="7">
    <source>
        <dbReference type="PROSITE-ProRule" id="PRU10141"/>
    </source>
</evidence>
<dbReference type="Gene3D" id="3.30.200.20">
    <property type="entry name" value="Phosphorylase Kinase, domain 1"/>
    <property type="match status" value="1"/>
</dbReference>
<dbReference type="PROSITE" id="PS00107">
    <property type="entry name" value="PROTEIN_KINASE_ATP"/>
    <property type="match status" value="1"/>
</dbReference>
<proteinExistence type="predicted"/>
<keyword evidence="5" id="KW-0418">Kinase</keyword>
<evidence type="ECO:0000256" key="6">
    <source>
        <dbReference type="ARBA" id="ARBA00022840"/>
    </source>
</evidence>
<feature type="domain" description="Protein kinase" evidence="8">
    <location>
        <begin position="14"/>
        <end position="271"/>
    </location>
</feature>
<reference evidence="9" key="1">
    <citation type="submission" date="2021-01" db="EMBL/GenBank/DDBJ databases">
        <title>Whole genome shotgun sequence of Rhizocola hellebori NBRC 109834.</title>
        <authorList>
            <person name="Komaki H."/>
            <person name="Tamura T."/>
        </authorList>
    </citation>
    <scope>NUCLEOTIDE SEQUENCE</scope>
    <source>
        <strain evidence="9">NBRC 109834</strain>
    </source>
</reference>
<dbReference type="PROSITE" id="PS50011">
    <property type="entry name" value="PROTEIN_KINASE_DOM"/>
    <property type="match status" value="1"/>
</dbReference>
<sequence>MTPDQRLGSIAGRYTLRRQLGHGGMGRVWLAHDEVVDREVAVKEVSPPSEMSPEETDLLRFLIYKEARAAGRINHPHVVKIYDVIQTERWPWLVMEYVPSINLHRLVHESGPLSPVVVANIGLSVLEALIAAHDAGVLHRDVKPGNVLLANDGRVVLGDFGLASLEVDGQVTRTGQLGTPQYVSPERIRHGISSREADYWSLGATLYTAVEGRAPYDRPTVLATLAALSAEGPDPMRLAGPLAPVIAGLLQRNPAHRTDPELLAEQLNAVVAGIAPAGILTPARAGRRSLARVLGGITGRLRGRRARPAIAPRANDREPLAPFSAETGEAQPMKPWWWVG</sequence>
<dbReference type="CDD" id="cd14014">
    <property type="entry name" value="STKc_PknB_like"/>
    <property type="match status" value="1"/>
</dbReference>
<dbReference type="Proteomes" id="UP000612899">
    <property type="component" value="Unassembled WGS sequence"/>
</dbReference>
<feature type="binding site" evidence="7">
    <location>
        <position position="43"/>
    </location>
    <ligand>
        <name>ATP</name>
        <dbReference type="ChEBI" id="CHEBI:30616"/>
    </ligand>
</feature>
<organism evidence="9 10">
    <name type="scientific">Rhizocola hellebori</name>
    <dbReference type="NCBI Taxonomy" id="1392758"/>
    <lineage>
        <taxon>Bacteria</taxon>
        <taxon>Bacillati</taxon>
        <taxon>Actinomycetota</taxon>
        <taxon>Actinomycetes</taxon>
        <taxon>Micromonosporales</taxon>
        <taxon>Micromonosporaceae</taxon>
        <taxon>Rhizocola</taxon>
    </lineage>
</organism>
<accession>A0A8J3Q5I8</accession>
<comment type="caution">
    <text evidence="9">The sequence shown here is derived from an EMBL/GenBank/DDBJ whole genome shotgun (WGS) entry which is preliminary data.</text>
</comment>
<dbReference type="InterPro" id="IPR008271">
    <property type="entry name" value="Ser/Thr_kinase_AS"/>
</dbReference>
<dbReference type="GO" id="GO:0005524">
    <property type="term" value="F:ATP binding"/>
    <property type="evidence" value="ECO:0007669"/>
    <property type="project" value="UniProtKB-UniRule"/>
</dbReference>
<dbReference type="PANTHER" id="PTHR43289:SF6">
    <property type="entry name" value="SERINE_THREONINE-PROTEIN KINASE NEKL-3"/>
    <property type="match status" value="1"/>
</dbReference>